<dbReference type="SUPFAM" id="SSF53474">
    <property type="entry name" value="alpha/beta-Hydrolases"/>
    <property type="match status" value="1"/>
</dbReference>
<dbReference type="AlphaFoldDB" id="A0A7R9QGN4"/>
<name>A0A7R9QGN4_9ACAR</name>
<accession>A0A7R9QGN4</accession>
<evidence type="ECO:0008006" key="4">
    <source>
        <dbReference type="Google" id="ProtNLM"/>
    </source>
</evidence>
<gene>
    <name evidence="2" type="ORF">ONB1V03_LOCUS4187</name>
</gene>
<dbReference type="EMBL" id="OC916216">
    <property type="protein sequence ID" value="CAD7643532.1"/>
    <property type="molecule type" value="Genomic_DNA"/>
</dbReference>
<organism evidence="2">
    <name type="scientific">Oppiella nova</name>
    <dbReference type="NCBI Taxonomy" id="334625"/>
    <lineage>
        <taxon>Eukaryota</taxon>
        <taxon>Metazoa</taxon>
        <taxon>Ecdysozoa</taxon>
        <taxon>Arthropoda</taxon>
        <taxon>Chelicerata</taxon>
        <taxon>Arachnida</taxon>
        <taxon>Acari</taxon>
        <taxon>Acariformes</taxon>
        <taxon>Sarcoptiformes</taxon>
        <taxon>Oribatida</taxon>
        <taxon>Brachypylina</taxon>
        <taxon>Oppioidea</taxon>
        <taxon>Oppiidae</taxon>
        <taxon>Oppiella</taxon>
    </lineage>
</organism>
<evidence type="ECO:0000313" key="2">
    <source>
        <dbReference type="EMBL" id="CAD7643532.1"/>
    </source>
</evidence>
<dbReference type="Proteomes" id="UP000728032">
    <property type="component" value="Unassembled WGS sequence"/>
</dbReference>
<protein>
    <recommendedName>
        <fullName evidence="4">Serine carboxypeptidase</fullName>
    </recommendedName>
</protein>
<dbReference type="GO" id="GO:0006508">
    <property type="term" value="P:proteolysis"/>
    <property type="evidence" value="ECO:0007669"/>
    <property type="project" value="InterPro"/>
</dbReference>
<keyword evidence="3" id="KW-1185">Reference proteome</keyword>
<dbReference type="InterPro" id="IPR029058">
    <property type="entry name" value="AB_hydrolase_fold"/>
</dbReference>
<dbReference type="PROSITE" id="PS00560">
    <property type="entry name" value="CARBOXYPEPT_SER_HIS"/>
    <property type="match status" value="1"/>
</dbReference>
<dbReference type="PANTHER" id="PTHR11802">
    <property type="entry name" value="SERINE PROTEASE FAMILY S10 SERINE CARBOXYPEPTIDASE"/>
    <property type="match status" value="1"/>
</dbReference>
<dbReference type="Gene3D" id="3.40.50.12670">
    <property type="match status" value="1"/>
</dbReference>
<dbReference type="GO" id="GO:0004185">
    <property type="term" value="F:serine-type carboxypeptidase activity"/>
    <property type="evidence" value="ECO:0007669"/>
    <property type="project" value="InterPro"/>
</dbReference>
<evidence type="ECO:0000313" key="3">
    <source>
        <dbReference type="Proteomes" id="UP000728032"/>
    </source>
</evidence>
<dbReference type="Pfam" id="PF00450">
    <property type="entry name" value="Peptidase_S10"/>
    <property type="match status" value="1"/>
</dbReference>
<proteinExistence type="inferred from homology"/>
<comment type="similarity">
    <text evidence="1">Belongs to the peptidase S10 family.</text>
</comment>
<dbReference type="OrthoDB" id="1022205at2759"/>
<sequence>MGTPNPYNIYDDCGPDLSYQALFDKYYKPEFDRLGLSFAPSTNKLECITYGHKVYLNTDAVRKALHVREGIKEWSPCDGPYHQTGGATRQQQNARDLINTYKIPKFIVYNGDFDTVCDFISDQKFVTNLGFKTTEHYRKWTVDGTYDGVIGGFVQNYEKGLSFVLVRGAGHMVPQDKPEAGLQILRALLGLAKL</sequence>
<dbReference type="PANTHER" id="PTHR11802:SF201">
    <property type="entry name" value="CARBOXYPEPTIDASE"/>
    <property type="match status" value="1"/>
</dbReference>
<dbReference type="InterPro" id="IPR033124">
    <property type="entry name" value="Ser_caboxypep_his_AS"/>
</dbReference>
<reference evidence="2" key="1">
    <citation type="submission" date="2020-11" db="EMBL/GenBank/DDBJ databases">
        <authorList>
            <person name="Tran Van P."/>
        </authorList>
    </citation>
    <scope>NUCLEOTIDE SEQUENCE</scope>
</reference>
<evidence type="ECO:0000256" key="1">
    <source>
        <dbReference type="ARBA" id="ARBA00009431"/>
    </source>
</evidence>
<dbReference type="EMBL" id="CAJPVJ010001391">
    <property type="protein sequence ID" value="CAG2164637.1"/>
    <property type="molecule type" value="Genomic_DNA"/>
</dbReference>
<dbReference type="InterPro" id="IPR001563">
    <property type="entry name" value="Peptidase_S10"/>
</dbReference>